<comment type="catalytic activity">
    <reaction evidence="7">
        <text>L-seryl-[protein] + ATP = O-phospho-L-seryl-[protein] + ADP + H(+)</text>
        <dbReference type="Rhea" id="RHEA:17989"/>
        <dbReference type="Rhea" id="RHEA-COMP:9863"/>
        <dbReference type="Rhea" id="RHEA-COMP:11604"/>
        <dbReference type="ChEBI" id="CHEBI:15378"/>
        <dbReference type="ChEBI" id="CHEBI:29999"/>
        <dbReference type="ChEBI" id="CHEBI:30616"/>
        <dbReference type="ChEBI" id="CHEBI:83421"/>
        <dbReference type="ChEBI" id="CHEBI:456216"/>
        <dbReference type="EC" id="2.7.12.2"/>
    </reaction>
</comment>
<gene>
    <name evidence="13" type="ORF">H257_08429</name>
</gene>
<dbReference type="PROSITE" id="PS50011">
    <property type="entry name" value="PROTEIN_KINASE_DOM"/>
    <property type="match status" value="1"/>
</dbReference>
<protein>
    <recommendedName>
        <fullName evidence="6">mitogen-activated protein kinase kinase</fullName>
        <ecNumber evidence="6">2.7.12.2</ecNumber>
    </recommendedName>
</protein>
<dbReference type="GO" id="GO:0004674">
    <property type="term" value="F:protein serine/threonine kinase activity"/>
    <property type="evidence" value="ECO:0007669"/>
    <property type="project" value="UniProtKB-KW"/>
</dbReference>
<evidence type="ECO:0000256" key="1">
    <source>
        <dbReference type="ARBA" id="ARBA00022679"/>
    </source>
</evidence>
<evidence type="ECO:0000256" key="3">
    <source>
        <dbReference type="ARBA" id="ARBA00022777"/>
    </source>
</evidence>
<dbReference type="Gene3D" id="3.30.200.20">
    <property type="entry name" value="Phosphorylase Kinase, domain 1"/>
    <property type="match status" value="1"/>
</dbReference>
<dbReference type="STRING" id="112090.W4GF07"/>
<evidence type="ECO:0000256" key="7">
    <source>
        <dbReference type="ARBA" id="ARBA00049014"/>
    </source>
</evidence>
<evidence type="ECO:0000256" key="4">
    <source>
        <dbReference type="ARBA" id="ARBA00022840"/>
    </source>
</evidence>
<dbReference type="PANTHER" id="PTHR48013:SF9">
    <property type="entry name" value="DUAL SPECIFICITY MITOGEN-ACTIVATED PROTEIN KINASE KINASE 5"/>
    <property type="match status" value="1"/>
</dbReference>
<comment type="catalytic activity">
    <reaction evidence="8">
        <text>L-threonyl-[protein] + ATP = O-phospho-L-threonyl-[protein] + ADP + H(+)</text>
        <dbReference type="Rhea" id="RHEA:46608"/>
        <dbReference type="Rhea" id="RHEA-COMP:11060"/>
        <dbReference type="Rhea" id="RHEA-COMP:11605"/>
        <dbReference type="ChEBI" id="CHEBI:15378"/>
        <dbReference type="ChEBI" id="CHEBI:30013"/>
        <dbReference type="ChEBI" id="CHEBI:30616"/>
        <dbReference type="ChEBI" id="CHEBI:61977"/>
        <dbReference type="ChEBI" id="CHEBI:456216"/>
        <dbReference type="EC" id="2.7.12.2"/>
    </reaction>
</comment>
<organism evidence="13">
    <name type="scientific">Aphanomyces astaci</name>
    <name type="common">Crayfish plague agent</name>
    <dbReference type="NCBI Taxonomy" id="112090"/>
    <lineage>
        <taxon>Eukaryota</taxon>
        <taxon>Sar</taxon>
        <taxon>Stramenopiles</taxon>
        <taxon>Oomycota</taxon>
        <taxon>Saprolegniomycetes</taxon>
        <taxon>Saprolegniales</taxon>
        <taxon>Verrucalvaceae</taxon>
        <taxon>Aphanomyces</taxon>
    </lineage>
</organism>
<dbReference type="Gene3D" id="1.10.510.10">
    <property type="entry name" value="Transferase(Phosphotransferase) domain 1"/>
    <property type="match status" value="1"/>
</dbReference>
<dbReference type="InterPro" id="IPR017441">
    <property type="entry name" value="Protein_kinase_ATP_BS"/>
</dbReference>
<reference evidence="13" key="1">
    <citation type="submission" date="2013-12" db="EMBL/GenBank/DDBJ databases">
        <title>The Genome Sequence of Aphanomyces astaci APO3.</title>
        <authorList>
            <consortium name="The Broad Institute Genomics Platform"/>
            <person name="Russ C."/>
            <person name="Tyler B."/>
            <person name="van West P."/>
            <person name="Dieguez-Uribeondo J."/>
            <person name="Young S.K."/>
            <person name="Zeng Q."/>
            <person name="Gargeya S."/>
            <person name="Fitzgerald M."/>
            <person name="Abouelleil A."/>
            <person name="Alvarado L."/>
            <person name="Chapman S.B."/>
            <person name="Gainer-Dewar J."/>
            <person name="Goldberg J."/>
            <person name="Griggs A."/>
            <person name="Gujja S."/>
            <person name="Hansen M."/>
            <person name="Howarth C."/>
            <person name="Imamovic A."/>
            <person name="Ireland A."/>
            <person name="Larimer J."/>
            <person name="McCowan C."/>
            <person name="Murphy C."/>
            <person name="Pearson M."/>
            <person name="Poon T.W."/>
            <person name="Priest M."/>
            <person name="Roberts A."/>
            <person name="Saif S."/>
            <person name="Shea T."/>
            <person name="Sykes S."/>
            <person name="Wortman J."/>
            <person name="Nusbaum C."/>
            <person name="Birren B."/>
        </authorList>
    </citation>
    <scope>NUCLEOTIDE SEQUENCE [LARGE SCALE GENOMIC DNA]</scope>
    <source>
        <strain evidence="13">APO3</strain>
    </source>
</reference>
<evidence type="ECO:0000256" key="10">
    <source>
        <dbReference type="PROSITE-ProRule" id="PRU10141"/>
    </source>
</evidence>
<comment type="similarity">
    <text evidence="5">Belongs to the protein kinase superfamily. STE Ser/Thr protein kinase family. MAP kinase kinase subfamily.</text>
</comment>
<feature type="domain" description="Protein kinase" evidence="12">
    <location>
        <begin position="129"/>
        <end position="413"/>
    </location>
</feature>
<feature type="region of interest" description="Disordered" evidence="11">
    <location>
        <begin position="1"/>
        <end position="61"/>
    </location>
</feature>
<dbReference type="GO" id="GO:0004708">
    <property type="term" value="F:MAP kinase kinase activity"/>
    <property type="evidence" value="ECO:0007669"/>
    <property type="project" value="UniProtKB-EC"/>
</dbReference>
<dbReference type="SUPFAM" id="SSF56112">
    <property type="entry name" value="Protein kinase-like (PK-like)"/>
    <property type="match status" value="1"/>
</dbReference>
<dbReference type="PROSITE" id="PS00108">
    <property type="entry name" value="PROTEIN_KINASE_ST"/>
    <property type="match status" value="1"/>
</dbReference>
<evidence type="ECO:0000256" key="11">
    <source>
        <dbReference type="SAM" id="MobiDB-lite"/>
    </source>
</evidence>
<evidence type="ECO:0000256" key="5">
    <source>
        <dbReference type="ARBA" id="ARBA00038035"/>
    </source>
</evidence>
<dbReference type="InterPro" id="IPR000719">
    <property type="entry name" value="Prot_kinase_dom"/>
</dbReference>
<evidence type="ECO:0000256" key="6">
    <source>
        <dbReference type="ARBA" id="ARBA00038999"/>
    </source>
</evidence>
<dbReference type="VEuPathDB" id="FungiDB:H257_08429"/>
<keyword evidence="4 10" id="KW-0067">ATP-binding</keyword>
<dbReference type="PANTHER" id="PTHR48013">
    <property type="entry name" value="DUAL SPECIFICITY MITOGEN-ACTIVATED PROTEIN KINASE KINASE 5-RELATED"/>
    <property type="match status" value="1"/>
</dbReference>
<evidence type="ECO:0000256" key="2">
    <source>
        <dbReference type="ARBA" id="ARBA00022741"/>
    </source>
</evidence>
<dbReference type="GO" id="GO:0005524">
    <property type="term" value="F:ATP binding"/>
    <property type="evidence" value="ECO:0007669"/>
    <property type="project" value="UniProtKB-UniRule"/>
</dbReference>
<keyword evidence="1" id="KW-0808">Transferase</keyword>
<dbReference type="SMART" id="SM00220">
    <property type="entry name" value="S_TKc"/>
    <property type="match status" value="1"/>
</dbReference>
<accession>W4GF07</accession>
<evidence type="ECO:0000256" key="8">
    <source>
        <dbReference type="ARBA" id="ARBA00049299"/>
    </source>
</evidence>
<dbReference type="InterPro" id="IPR008271">
    <property type="entry name" value="Ser/Thr_kinase_AS"/>
</dbReference>
<sequence length="520" mass="57094">MDMQLPIAPSPPTAPYDTKGPPPALTMTVEEHRPSTLPAPLASPPAAPITASPTTSPHRPKPLKLIIQLSSKDVDTDVKEDGLPKPTLPHGAFANLKKENRGKKCPINNPDTILEAVRGDGPADLATDVGRLKKLGKGAGGTVYLGCFVPTLKLIAIKEVQLFHEEDYAMITHELHALHDNLVPLADEATHKSLEFLGKLFHRKLHIGNVHACHDMVSFYGAYATPEKASVSIAMEYMNAGTLQDFVDANTTVPEPVLKHIAYCTMKALHHMHLHRMLHRDIKPANILMNSKGDFKIADFGLAATLSKSKSYFSEFQGTLMYMSPERITGGNYSHPSDVWAVGIVLLTLSLGRYPFAREDGFFGLEDSIVNETMPLVPATTFSPSCREFIEALLAKDPASRLTAAQALDHSFLAQYDPKQNDHEFAHAWATLHTPRHMTPDEIQAVVVAILEQEERTSGDHDEFDFHPHHILYHPPDSSTYQISFKHLTSLADACGTTTDELLAVFKALDTSPPPTVTTT</sequence>
<keyword evidence="3 13" id="KW-0418">Kinase</keyword>
<dbReference type="PROSITE" id="PS00107">
    <property type="entry name" value="PROTEIN_KINASE_ATP"/>
    <property type="match status" value="1"/>
</dbReference>
<evidence type="ECO:0000256" key="9">
    <source>
        <dbReference type="ARBA" id="ARBA00051693"/>
    </source>
</evidence>
<dbReference type="RefSeq" id="XP_009832592.1">
    <property type="nucleotide sequence ID" value="XM_009834290.1"/>
</dbReference>
<dbReference type="EMBL" id="KI913131">
    <property type="protein sequence ID" value="ETV78255.1"/>
    <property type="molecule type" value="Genomic_DNA"/>
</dbReference>
<feature type="binding site" evidence="10">
    <location>
        <position position="158"/>
    </location>
    <ligand>
        <name>ATP</name>
        <dbReference type="ChEBI" id="CHEBI:30616"/>
    </ligand>
</feature>
<dbReference type="GeneID" id="20810425"/>
<feature type="compositionally biased region" description="Pro residues" evidence="11">
    <location>
        <begin position="8"/>
        <end position="24"/>
    </location>
</feature>
<dbReference type="Pfam" id="PF00069">
    <property type="entry name" value="Pkinase"/>
    <property type="match status" value="1"/>
</dbReference>
<proteinExistence type="inferred from homology"/>
<dbReference type="InterPro" id="IPR011009">
    <property type="entry name" value="Kinase-like_dom_sf"/>
</dbReference>
<dbReference type="AlphaFoldDB" id="W4GF07"/>
<comment type="catalytic activity">
    <reaction evidence="9">
        <text>L-tyrosyl-[protein] + ATP = O-phospho-L-tyrosyl-[protein] + ADP + H(+)</text>
        <dbReference type="Rhea" id="RHEA:10596"/>
        <dbReference type="Rhea" id="RHEA-COMP:10136"/>
        <dbReference type="Rhea" id="RHEA-COMP:20101"/>
        <dbReference type="ChEBI" id="CHEBI:15378"/>
        <dbReference type="ChEBI" id="CHEBI:30616"/>
        <dbReference type="ChEBI" id="CHEBI:46858"/>
        <dbReference type="ChEBI" id="CHEBI:61978"/>
        <dbReference type="ChEBI" id="CHEBI:456216"/>
        <dbReference type="EC" id="2.7.12.2"/>
    </reaction>
</comment>
<keyword evidence="13" id="KW-0723">Serine/threonine-protein kinase</keyword>
<dbReference type="OrthoDB" id="65548at2759"/>
<evidence type="ECO:0000313" key="13">
    <source>
        <dbReference type="EMBL" id="ETV78255.1"/>
    </source>
</evidence>
<name>W4GF07_APHAT</name>
<evidence type="ECO:0000259" key="12">
    <source>
        <dbReference type="PROSITE" id="PS50011"/>
    </source>
</evidence>
<keyword evidence="2 10" id="KW-0547">Nucleotide-binding</keyword>
<feature type="compositionally biased region" description="Low complexity" evidence="11">
    <location>
        <begin position="48"/>
        <end position="57"/>
    </location>
</feature>
<dbReference type="EC" id="2.7.12.2" evidence="6"/>